<feature type="non-terminal residue" evidence="2">
    <location>
        <position position="1"/>
    </location>
</feature>
<evidence type="ECO:0000313" key="2">
    <source>
        <dbReference type="EMBL" id="KAL0187135.1"/>
    </source>
</evidence>
<keyword evidence="3" id="KW-1185">Reference proteome</keyword>
<comment type="caution">
    <text evidence="2">The sequence shown here is derived from an EMBL/GenBank/DDBJ whole genome shotgun (WGS) entry which is preliminary data.</text>
</comment>
<gene>
    <name evidence="2" type="ORF">M9458_018805</name>
</gene>
<evidence type="ECO:0000256" key="1">
    <source>
        <dbReference type="SAM" id="MobiDB-lite"/>
    </source>
</evidence>
<dbReference type="AlphaFoldDB" id="A0ABD0QN22"/>
<protein>
    <submittedName>
        <fullName evidence="2">Uncharacterized protein</fullName>
    </submittedName>
</protein>
<organism evidence="2 3">
    <name type="scientific">Cirrhinus mrigala</name>
    <name type="common">Mrigala</name>
    <dbReference type="NCBI Taxonomy" id="683832"/>
    <lineage>
        <taxon>Eukaryota</taxon>
        <taxon>Metazoa</taxon>
        <taxon>Chordata</taxon>
        <taxon>Craniata</taxon>
        <taxon>Vertebrata</taxon>
        <taxon>Euteleostomi</taxon>
        <taxon>Actinopterygii</taxon>
        <taxon>Neopterygii</taxon>
        <taxon>Teleostei</taxon>
        <taxon>Ostariophysi</taxon>
        <taxon>Cypriniformes</taxon>
        <taxon>Cyprinidae</taxon>
        <taxon>Labeoninae</taxon>
        <taxon>Labeonini</taxon>
        <taxon>Cirrhinus</taxon>
    </lineage>
</organism>
<name>A0ABD0QN22_CIRMR</name>
<dbReference type="Proteomes" id="UP001529510">
    <property type="component" value="Unassembled WGS sequence"/>
</dbReference>
<feature type="non-terminal residue" evidence="2">
    <location>
        <position position="77"/>
    </location>
</feature>
<accession>A0ABD0QN22</accession>
<feature type="region of interest" description="Disordered" evidence="1">
    <location>
        <begin position="1"/>
        <end position="77"/>
    </location>
</feature>
<proteinExistence type="predicted"/>
<dbReference type="EMBL" id="JAMKFB020000008">
    <property type="protein sequence ID" value="KAL0187135.1"/>
    <property type="molecule type" value="Genomic_DNA"/>
</dbReference>
<reference evidence="2 3" key="1">
    <citation type="submission" date="2024-05" db="EMBL/GenBank/DDBJ databases">
        <title>Genome sequencing and assembly of Indian major carp, Cirrhinus mrigala (Hamilton, 1822).</title>
        <authorList>
            <person name="Mohindra V."/>
            <person name="Chowdhury L.M."/>
            <person name="Lal K."/>
            <person name="Jena J.K."/>
        </authorList>
    </citation>
    <scope>NUCLEOTIDE SEQUENCE [LARGE SCALE GENOMIC DNA]</scope>
    <source>
        <strain evidence="2">CM1030</strain>
        <tissue evidence="2">Blood</tissue>
    </source>
</reference>
<sequence length="77" mass="8574">SSGRPGIFSGNASHLFRQHSHAARHHRDRSRRRRSPHCHHCRAHRLQAQDAGRRPHTQAPAVADGQSGVPGRPRVQG</sequence>
<feature type="compositionally biased region" description="Basic residues" evidence="1">
    <location>
        <begin position="16"/>
        <end position="45"/>
    </location>
</feature>
<evidence type="ECO:0000313" key="3">
    <source>
        <dbReference type="Proteomes" id="UP001529510"/>
    </source>
</evidence>